<name>A0A067QEF0_9AGAM</name>
<evidence type="ECO:0000313" key="2">
    <source>
        <dbReference type="EMBL" id="KDQ61887.1"/>
    </source>
</evidence>
<keyword evidence="3" id="KW-1185">Reference proteome</keyword>
<sequence length="189" mass="21509">MLLHFPQDIFLLILQELVIQDILSLRSTCKSLFEAIEDRSVWLYVVQDIVSVLPLPLDYQRHLTTMPIDDLKRLALREAHLNACWHLGDMSCRHLRESTCDLDSDAIYLLPGGDWLVGVIWRKSGSSMGLRSLNTSSSPIVVQIPIPEAKGLHLLEYYLAFSDQRKPLLVLSIGEKFVKLSPSSDCYCR</sequence>
<feature type="domain" description="F-box" evidence="1">
    <location>
        <begin position="1"/>
        <end position="45"/>
    </location>
</feature>
<dbReference type="HOGENOM" id="CLU_1434632_0_0_1"/>
<reference evidence="3" key="1">
    <citation type="journal article" date="2014" name="Proc. Natl. Acad. Sci. U.S.A.">
        <title>Extensive sampling of basidiomycete genomes demonstrates inadequacy of the white-rot/brown-rot paradigm for wood decay fungi.</title>
        <authorList>
            <person name="Riley R."/>
            <person name="Salamov A.A."/>
            <person name="Brown D.W."/>
            <person name="Nagy L.G."/>
            <person name="Floudas D."/>
            <person name="Held B.W."/>
            <person name="Levasseur A."/>
            <person name="Lombard V."/>
            <person name="Morin E."/>
            <person name="Otillar R."/>
            <person name="Lindquist E.A."/>
            <person name="Sun H."/>
            <person name="LaButti K.M."/>
            <person name="Schmutz J."/>
            <person name="Jabbour D."/>
            <person name="Luo H."/>
            <person name="Baker S.E."/>
            <person name="Pisabarro A.G."/>
            <person name="Walton J.D."/>
            <person name="Blanchette R.A."/>
            <person name="Henrissat B."/>
            <person name="Martin F."/>
            <person name="Cullen D."/>
            <person name="Hibbett D.S."/>
            <person name="Grigoriev I.V."/>
        </authorList>
    </citation>
    <scope>NUCLEOTIDE SEQUENCE [LARGE SCALE GENOMIC DNA]</scope>
    <source>
        <strain evidence="3">MUCL 33604</strain>
    </source>
</reference>
<protein>
    <recommendedName>
        <fullName evidence="1">F-box domain-containing protein</fullName>
    </recommendedName>
</protein>
<evidence type="ECO:0000313" key="3">
    <source>
        <dbReference type="Proteomes" id="UP000027265"/>
    </source>
</evidence>
<dbReference type="AlphaFoldDB" id="A0A067QEF0"/>
<dbReference type="OrthoDB" id="424465at2759"/>
<dbReference type="PROSITE" id="PS50181">
    <property type="entry name" value="FBOX"/>
    <property type="match status" value="1"/>
</dbReference>
<dbReference type="Proteomes" id="UP000027265">
    <property type="component" value="Unassembled WGS sequence"/>
</dbReference>
<dbReference type="SUPFAM" id="SSF81383">
    <property type="entry name" value="F-box domain"/>
    <property type="match status" value="1"/>
</dbReference>
<dbReference type="SMART" id="SM00256">
    <property type="entry name" value="FBOX"/>
    <property type="match status" value="1"/>
</dbReference>
<proteinExistence type="predicted"/>
<dbReference type="InterPro" id="IPR001810">
    <property type="entry name" value="F-box_dom"/>
</dbReference>
<dbReference type="InParanoid" id="A0A067QEF0"/>
<dbReference type="EMBL" id="KL197712">
    <property type="protein sequence ID" value="KDQ61887.1"/>
    <property type="molecule type" value="Genomic_DNA"/>
</dbReference>
<accession>A0A067QEF0</accession>
<dbReference type="InterPro" id="IPR036047">
    <property type="entry name" value="F-box-like_dom_sf"/>
</dbReference>
<dbReference type="Pfam" id="PF12937">
    <property type="entry name" value="F-box-like"/>
    <property type="match status" value="1"/>
</dbReference>
<organism evidence="2 3">
    <name type="scientific">Jaapia argillacea MUCL 33604</name>
    <dbReference type="NCBI Taxonomy" id="933084"/>
    <lineage>
        <taxon>Eukaryota</taxon>
        <taxon>Fungi</taxon>
        <taxon>Dikarya</taxon>
        <taxon>Basidiomycota</taxon>
        <taxon>Agaricomycotina</taxon>
        <taxon>Agaricomycetes</taxon>
        <taxon>Agaricomycetidae</taxon>
        <taxon>Jaapiales</taxon>
        <taxon>Jaapiaceae</taxon>
        <taxon>Jaapia</taxon>
    </lineage>
</organism>
<gene>
    <name evidence="2" type="ORF">JAAARDRAFT_525412</name>
</gene>
<evidence type="ECO:0000259" key="1">
    <source>
        <dbReference type="PROSITE" id="PS50181"/>
    </source>
</evidence>